<dbReference type="GO" id="GO:0007064">
    <property type="term" value="P:mitotic sister chromatid cohesion"/>
    <property type="evidence" value="ECO:0007669"/>
    <property type="project" value="InterPro"/>
</dbReference>
<keyword evidence="3" id="KW-0234">DNA repair</keyword>
<dbReference type="EMBL" id="CABITT030000007">
    <property type="protein sequence ID" value="VVB10819.1"/>
    <property type="molecule type" value="Genomic_DNA"/>
</dbReference>
<dbReference type="PANTHER" id="PTHR12663">
    <property type="entry name" value="ANDROGEN INDUCED INHIBITOR OF PROLIFERATION AS3 / PDS5-RELATED"/>
    <property type="match status" value="1"/>
</dbReference>
<keyword evidence="4" id="KW-0539">Nucleus</keyword>
<evidence type="ECO:0000256" key="4">
    <source>
        <dbReference type="ARBA" id="ARBA00023242"/>
    </source>
</evidence>
<dbReference type="InterPro" id="IPR039776">
    <property type="entry name" value="Pds5"/>
</dbReference>
<organism evidence="5 6">
    <name type="scientific">Arabis nemorensis</name>
    <dbReference type="NCBI Taxonomy" id="586526"/>
    <lineage>
        <taxon>Eukaryota</taxon>
        <taxon>Viridiplantae</taxon>
        <taxon>Streptophyta</taxon>
        <taxon>Embryophyta</taxon>
        <taxon>Tracheophyta</taxon>
        <taxon>Spermatophyta</taxon>
        <taxon>Magnoliopsida</taxon>
        <taxon>eudicotyledons</taxon>
        <taxon>Gunneridae</taxon>
        <taxon>Pentapetalae</taxon>
        <taxon>rosids</taxon>
        <taxon>malvids</taxon>
        <taxon>Brassicales</taxon>
        <taxon>Brassicaceae</taxon>
        <taxon>Arabideae</taxon>
        <taxon>Arabis</taxon>
    </lineage>
</organism>
<comment type="caution">
    <text evidence="5">The sequence shown here is derived from an EMBL/GenBank/DDBJ whole genome shotgun (WGS) entry which is preliminary data.</text>
</comment>
<comment type="subcellular location">
    <subcellularLocation>
        <location evidence="1">Nucleus</location>
    </subcellularLocation>
</comment>
<protein>
    <submittedName>
        <fullName evidence="5">Uncharacterized protein</fullName>
    </submittedName>
</protein>
<dbReference type="Proteomes" id="UP000489600">
    <property type="component" value="Unassembled WGS sequence"/>
</dbReference>
<reference evidence="5" key="1">
    <citation type="submission" date="2019-07" db="EMBL/GenBank/DDBJ databases">
        <authorList>
            <person name="Dittberner H."/>
        </authorList>
    </citation>
    <scope>NUCLEOTIDE SEQUENCE [LARGE SCALE GENOMIC DNA]</scope>
</reference>
<keyword evidence="2" id="KW-0227">DNA damage</keyword>
<dbReference type="OrthoDB" id="200660at2759"/>
<evidence type="ECO:0000256" key="1">
    <source>
        <dbReference type="ARBA" id="ARBA00004123"/>
    </source>
</evidence>
<sequence>MSVSEIITLEKRLLEYGKNLLDPSSLEMLLQLVDKLFLCLSEVKQDPPISVTNALSPLKDALVAPRLFEHSDVHVKVSVAGCITQIMRITVPNAPYDDDEKMKEVLQLIVSSFEHLSDMCSSISYAKSIEILETVSKLNMSIVMLDLGCDALVIEMFQHFLKSLRDHHPMKIFLYMENIMTFVLEESDDVPPELLSPILHYVKKDNKVPQVSRRLAEQVLINCPRKLDTYLTEAVKSSGVSLDMYSNVVASICRIHEVVQLPVAEDNGNRQNPQDNEIKSRVKIWTQVKFLSL</sequence>
<name>A0A565CB59_9BRAS</name>
<dbReference type="GO" id="GO:0006281">
    <property type="term" value="P:DNA repair"/>
    <property type="evidence" value="ECO:0007669"/>
    <property type="project" value="UniProtKB-KW"/>
</dbReference>
<dbReference type="GO" id="GO:0005634">
    <property type="term" value="C:nucleus"/>
    <property type="evidence" value="ECO:0007669"/>
    <property type="project" value="UniProtKB-SubCell"/>
</dbReference>
<keyword evidence="6" id="KW-1185">Reference proteome</keyword>
<proteinExistence type="predicted"/>
<evidence type="ECO:0000313" key="5">
    <source>
        <dbReference type="EMBL" id="VVB10819.1"/>
    </source>
</evidence>
<dbReference type="AlphaFoldDB" id="A0A565CB59"/>
<gene>
    <name evidence="5" type="ORF">ANE_LOCUS21263</name>
</gene>
<evidence type="ECO:0000256" key="3">
    <source>
        <dbReference type="ARBA" id="ARBA00023204"/>
    </source>
</evidence>
<dbReference type="GO" id="GO:0000785">
    <property type="term" value="C:chromatin"/>
    <property type="evidence" value="ECO:0007669"/>
    <property type="project" value="TreeGrafter"/>
</dbReference>
<dbReference type="Pfam" id="PF20168">
    <property type="entry name" value="PDS5"/>
    <property type="match status" value="1"/>
</dbReference>
<dbReference type="PANTHER" id="PTHR12663:SF36">
    <property type="entry name" value="TUDOR DOMAIN-CONTAINING PROTEIN"/>
    <property type="match status" value="1"/>
</dbReference>
<accession>A0A565CB59</accession>
<evidence type="ECO:0000256" key="2">
    <source>
        <dbReference type="ARBA" id="ARBA00022763"/>
    </source>
</evidence>
<evidence type="ECO:0000313" key="6">
    <source>
        <dbReference type="Proteomes" id="UP000489600"/>
    </source>
</evidence>